<dbReference type="Proteomes" id="UP000324222">
    <property type="component" value="Unassembled WGS sequence"/>
</dbReference>
<gene>
    <name evidence="2" type="ORF">E2C01_014806</name>
</gene>
<sequence length="109" mass="11499">MVGGVTTEAGQEPHHCTDTMPQRSGASASPILHIYNHMPHVSSSIGKEFPALALKMALFLGKWFPSPAGNRSITLLGLCLGGSTFTKHENYSGSLLLLYSPSCAAANLT</sequence>
<keyword evidence="3" id="KW-1185">Reference proteome</keyword>
<dbReference type="EMBL" id="VSRR010001020">
    <property type="protein sequence ID" value="MPC21807.1"/>
    <property type="molecule type" value="Genomic_DNA"/>
</dbReference>
<evidence type="ECO:0000313" key="3">
    <source>
        <dbReference type="Proteomes" id="UP000324222"/>
    </source>
</evidence>
<evidence type="ECO:0000256" key="1">
    <source>
        <dbReference type="SAM" id="MobiDB-lite"/>
    </source>
</evidence>
<protein>
    <submittedName>
        <fullName evidence="2">Uncharacterized protein</fullName>
    </submittedName>
</protein>
<organism evidence="2 3">
    <name type="scientific">Portunus trituberculatus</name>
    <name type="common">Swimming crab</name>
    <name type="synonym">Neptunus trituberculatus</name>
    <dbReference type="NCBI Taxonomy" id="210409"/>
    <lineage>
        <taxon>Eukaryota</taxon>
        <taxon>Metazoa</taxon>
        <taxon>Ecdysozoa</taxon>
        <taxon>Arthropoda</taxon>
        <taxon>Crustacea</taxon>
        <taxon>Multicrustacea</taxon>
        <taxon>Malacostraca</taxon>
        <taxon>Eumalacostraca</taxon>
        <taxon>Eucarida</taxon>
        <taxon>Decapoda</taxon>
        <taxon>Pleocyemata</taxon>
        <taxon>Brachyura</taxon>
        <taxon>Eubrachyura</taxon>
        <taxon>Portunoidea</taxon>
        <taxon>Portunidae</taxon>
        <taxon>Portuninae</taxon>
        <taxon>Portunus</taxon>
    </lineage>
</organism>
<name>A0A5B7DL29_PORTR</name>
<proteinExistence type="predicted"/>
<feature type="region of interest" description="Disordered" evidence="1">
    <location>
        <begin position="1"/>
        <end position="24"/>
    </location>
</feature>
<comment type="caution">
    <text evidence="2">The sequence shown here is derived from an EMBL/GenBank/DDBJ whole genome shotgun (WGS) entry which is preliminary data.</text>
</comment>
<dbReference type="AlphaFoldDB" id="A0A5B7DL29"/>
<reference evidence="2 3" key="1">
    <citation type="submission" date="2019-05" db="EMBL/GenBank/DDBJ databases">
        <title>Another draft genome of Portunus trituberculatus and its Hox gene families provides insights of decapod evolution.</title>
        <authorList>
            <person name="Jeong J.-H."/>
            <person name="Song I."/>
            <person name="Kim S."/>
            <person name="Choi T."/>
            <person name="Kim D."/>
            <person name="Ryu S."/>
            <person name="Kim W."/>
        </authorList>
    </citation>
    <scope>NUCLEOTIDE SEQUENCE [LARGE SCALE GENOMIC DNA]</scope>
    <source>
        <tissue evidence="2">Muscle</tissue>
    </source>
</reference>
<evidence type="ECO:0000313" key="2">
    <source>
        <dbReference type="EMBL" id="MPC21807.1"/>
    </source>
</evidence>
<accession>A0A5B7DL29</accession>